<sequence>MRSLIHLCKGTTSMDATEIDPSFLLISDREMYSHRDRSLAGSLGDGFVYRRIKNMLADPLLRPLLELLENGATSYEGALKLKGRGFLKTRSMTARRGPFKEEELQYVLLTGEACSYAHRWLFAKAEGPEPDLDPTEALLKAIRRYLVVDAGSGIVVGRDVLEVAIDLDDMKILGRLVHLDYGLRQLSDPGFSDPVSEADWMEARAYWSGADSADRVGAAIVSFDSSELP</sequence>
<proteinExistence type="predicted"/>
<evidence type="ECO:0000313" key="2">
    <source>
        <dbReference type="Proteomes" id="UP000190787"/>
    </source>
</evidence>
<gene>
    <name evidence="1" type="ORF">BMI91_05735</name>
</gene>
<protein>
    <submittedName>
        <fullName evidence="1">Uncharacterized protein</fullName>
    </submittedName>
</protein>
<name>A0ABX3N1P9_9RHOB</name>
<keyword evidence="2" id="KW-1185">Reference proteome</keyword>
<dbReference type="EMBL" id="MPZV01000001">
    <property type="protein sequence ID" value="OOY25888.1"/>
    <property type="molecule type" value="Genomic_DNA"/>
</dbReference>
<dbReference type="Proteomes" id="UP000190787">
    <property type="component" value="Unassembled WGS sequence"/>
</dbReference>
<evidence type="ECO:0000313" key="1">
    <source>
        <dbReference type="EMBL" id="OOY25888.1"/>
    </source>
</evidence>
<comment type="caution">
    <text evidence="1">The sequence shown here is derived from an EMBL/GenBank/DDBJ whole genome shotgun (WGS) entry which is preliminary data.</text>
</comment>
<accession>A0ABX3N1P9</accession>
<reference evidence="1 2" key="1">
    <citation type="submission" date="2016-11" db="EMBL/GenBank/DDBJ databases">
        <title>A multilocus sequence analysis scheme for characterization of bacteria in the genus Thioclava.</title>
        <authorList>
            <person name="Liu Y."/>
            <person name="Shao Z."/>
        </authorList>
    </citation>
    <scope>NUCLEOTIDE SEQUENCE [LARGE SCALE GENOMIC DNA]</scope>
    <source>
        <strain evidence="1 2">TAW-CT134</strain>
    </source>
</reference>
<organism evidence="1 2">
    <name type="scientific">Thioclava sediminum</name>
    <dbReference type="NCBI Taxonomy" id="1915319"/>
    <lineage>
        <taxon>Bacteria</taxon>
        <taxon>Pseudomonadati</taxon>
        <taxon>Pseudomonadota</taxon>
        <taxon>Alphaproteobacteria</taxon>
        <taxon>Rhodobacterales</taxon>
        <taxon>Paracoccaceae</taxon>
        <taxon>Thioclava</taxon>
    </lineage>
</organism>